<dbReference type="AlphaFoldDB" id="A0A183V2U9"/>
<organism evidence="2 3">
    <name type="scientific">Toxocara canis</name>
    <name type="common">Canine roundworm</name>
    <dbReference type="NCBI Taxonomy" id="6265"/>
    <lineage>
        <taxon>Eukaryota</taxon>
        <taxon>Metazoa</taxon>
        <taxon>Ecdysozoa</taxon>
        <taxon>Nematoda</taxon>
        <taxon>Chromadorea</taxon>
        <taxon>Rhabditida</taxon>
        <taxon>Spirurina</taxon>
        <taxon>Ascaridomorpha</taxon>
        <taxon>Ascaridoidea</taxon>
        <taxon>Toxocaridae</taxon>
        <taxon>Toxocara</taxon>
    </lineage>
</organism>
<gene>
    <name evidence="1" type="ORF">TCNE_LOCUS15069</name>
</gene>
<sequence length="104" mass="10943">MISSLSAGMLELPTQTMLVAATRVERVAHSAGSWPSRGWRECAGLEDANLWKGKQCAEVNDGQLLLAVAPPINGRGPTEHSVEQFAEIFSGTGCSGTVEGAKCN</sequence>
<accession>A0A183V2U9</accession>
<reference evidence="3" key="1">
    <citation type="submission" date="2016-06" db="UniProtKB">
        <authorList>
            <consortium name="WormBaseParasite"/>
        </authorList>
    </citation>
    <scope>IDENTIFICATION</scope>
</reference>
<name>A0A183V2U9_TOXCA</name>
<protein>
    <submittedName>
        <fullName evidence="3">Peptidase S1 domain-containing protein</fullName>
    </submittedName>
</protein>
<evidence type="ECO:0000313" key="2">
    <source>
        <dbReference type="Proteomes" id="UP000050794"/>
    </source>
</evidence>
<evidence type="ECO:0000313" key="1">
    <source>
        <dbReference type="EMBL" id="VDM46390.1"/>
    </source>
</evidence>
<keyword evidence="2" id="KW-1185">Reference proteome</keyword>
<dbReference type="WBParaSite" id="TCNE_0001506901-mRNA-1">
    <property type="protein sequence ID" value="TCNE_0001506901-mRNA-1"/>
    <property type="gene ID" value="TCNE_0001506901"/>
</dbReference>
<reference evidence="1 2" key="2">
    <citation type="submission" date="2018-11" db="EMBL/GenBank/DDBJ databases">
        <authorList>
            <consortium name="Pathogen Informatics"/>
        </authorList>
    </citation>
    <scope>NUCLEOTIDE SEQUENCE [LARGE SCALE GENOMIC DNA]</scope>
</reference>
<dbReference type="Proteomes" id="UP000050794">
    <property type="component" value="Unassembled WGS sequence"/>
</dbReference>
<proteinExistence type="predicted"/>
<dbReference type="EMBL" id="UYWY01022614">
    <property type="protein sequence ID" value="VDM46390.1"/>
    <property type="molecule type" value="Genomic_DNA"/>
</dbReference>
<evidence type="ECO:0000313" key="3">
    <source>
        <dbReference type="WBParaSite" id="TCNE_0001506901-mRNA-1"/>
    </source>
</evidence>